<dbReference type="Pfam" id="PF03992">
    <property type="entry name" value="ABM"/>
    <property type="match status" value="1"/>
</dbReference>
<feature type="compositionally biased region" description="Polar residues" evidence="1">
    <location>
        <begin position="1"/>
        <end position="14"/>
    </location>
</feature>
<comment type="caution">
    <text evidence="3">The sequence shown here is derived from an EMBL/GenBank/DDBJ whole genome shotgun (WGS) entry which is preliminary data.</text>
</comment>
<name>A0A940XKN0_9ACTN</name>
<sequence>MTVSPVVSTDTAPTDSGPDARPVRGASAEPGSRDAGPADTGPAGSPPASGKAAASGVTTSAFDGSRVRVVLMLDVHDGMQQEFLNAYERIRGRVAAVAGHVSDQLCQSLENPTQWLLTSEWESAAPFLAWVNSAEHLETVEPLQDCVRDTRSLRYSVLRETSGDGPADEPATLEVPNGSPRIGGNLVRHALTFTVRPGSEAKVAELLSNYVSPEAHVDDSTRLLRTSLFLHGNRVVRAVEVRGELQTALRHVARQPGVRAVERALDPYLEQSRDLDDPHSARRFFTLAAMPAVHHVASGAPVDDRTRRCALLYPVRPGAGPELARLLARQDAAAVRDARGPVLAATVFHRDDLVVRLVDVDGDPDAAPAAVLGLHDLAGVPEAGRLLETAAAGVDGPLTDADAPARLLAYARMTPLTDRRSAGS</sequence>
<dbReference type="InterPro" id="IPR007138">
    <property type="entry name" value="ABM_dom"/>
</dbReference>
<dbReference type="Gene3D" id="3.30.70.100">
    <property type="match status" value="1"/>
</dbReference>
<reference evidence="3" key="1">
    <citation type="submission" date="2021-04" db="EMBL/GenBank/DDBJ databases">
        <title>Genome seq and assembly of Streptomyces sp. RG38.</title>
        <authorList>
            <person name="Chhetri G."/>
        </authorList>
    </citation>
    <scope>NUCLEOTIDE SEQUENCE</scope>
    <source>
        <strain evidence="3">RG38</strain>
    </source>
</reference>
<dbReference type="InterPro" id="IPR011008">
    <property type="entry name" value="Dimeric_a/b-barrel"/>
</dbReference>
<feature type="compositionally biased region" description="Low complexity" evidence="1">
    <location>
        <begin position="35"/>
        <end position="56"/>
    </location>
</feature>
<accession>A0A940XKN0</accession>
<keyword evidence="4" id="KW-1185">Reference proteome</keyword>
<protein>
    <submittedName>
        <fullName evidence="3">Antibiotic biosynthesis monooxygenase</fullName>
    </submittedName>
</protein>
<gene>
    <name evidence="3" type="ORF">J5Y05_17130</name>
</gene>
<dbReference type="Proteomes" id="UP000677875">
    <property type="component" value="Unassembled WGS sequence"/>
</dbReference>
<feature type="region of interest" description="Disordered" evidence="1">
    <location>
        <begin position="1"/>
        <end position="57"/>
    </location>
</feature>
<dbReference type="EMBL" id="JAGPNL010000004">
    <property type="protein sequence ID" value="MBQ0828201.1"/>
    <property type="molecule type" value="Genomic_DNA"/>
</dbReference>
<dbReference type="GO" id="GO:0004497">
    <property type="term" value="F:monooxygenase activity"/>
    <property type="evidence" value="ECO:0007669"/>
    <property type="project" value="UniProtKB-KW"/>
</dbReference>
<keyword evidence="3" id="KW-0503">Monooxygenase</keyword>
<keyword evidence="3" id="KW-0560">Oxidoreductase</keyword>
<proteinExistence type="predicted"/>
<evidence type="ECO:0000313" key="4">
    <source>
        <dbReference type="Proteomes" id="UP000677875"/>
    </source>
</evidence>
<evidence type="ECO:0000313" key="3">
    <source>
        <dbReference type="EMBL" id="MBQ0828201.1"/>
    </source>
</evidence>
<evidence type="ECO:0000256" key="1">
    <source>
        <dbReference type="SAM" id="MobiDB-lite"/>
    </source>
</evidence>
<evidence type="ECO:0000259" key="2">
    <source>
        <dbReference type="PROSITE" id="PS51725"/>
    </source>
</evidence>
<dbReference type="AlphaFoldDB" id="A0A940XKN0"/>
<dbReference type="PROSITE" id="PS51725">
    <property type="entry name" value="ABM"/>
    <property type="match status" value="1"/>
</dbReference>
<organism evidence="3 4">
    <name type="scientific">Streptomyces tagetis</name>
    <dbReference type="NCBI Taxonomy" id="2820809"/>
    <lineage>
        <taxon>Bacteria</taxon>
        <taxon>Bacillati</taxon>
        <taxon>Actinomycetota</taxon>
        <taxon>Actinomycetes</taxon>
        <taxon>Kitasatosporales</taxon>
        <taxon>Streptomycetaceae</taxon>
        <taxon>Streptomyces</taxon>
    </lineage>
</organism>
<feature type="domain" description="ABM" evidence="2">
    <location>
        <begin position="67"/>
        <end position="158"/>
    </location>
</feature>
<dbReference type="Pfam" id="PF04486">
    <property type="entry name" value="SchA_CurD"/>
    <property type="match status" value="1"/>
</dbReference>
<dbReference type="SUPFAM" id="SSF54909">
    <property type="entry name" value="Dimeric alpha+beta barrel"/>
    <property type="match status" value="1"/>
</dbReference>
<dbReference type="InterPro" id="IPR007575">
    <property type="entry name" value="SchA_CurD-like"/>
</dbReference>